<sequence length="308" mass="35150">MPLGSPGWDYDTSGYENALMNLAGVQRKQSQTSFPDFLKMIASMLLDVKERKRLQEQVEWERSTKERELSLESMIGEAQADYYRAQAEDARRVPEPKTFTPSSELEWWLQQNPGKTIKDYWIEKLSIENQHEKPDEPTAEARNWEMDIENFRRKLLQEQEGSFGPPSPTGSSGLLSKDQIAKRAWNKAFERKYGEKEDESKPKITVKELINKMQPTNLVGTPVEMTPELKYQKLAPFEGLDEATGEEVDVAYESVGMPTRAMRQQLLADLKAGTWGDAEGAVSQLMTVLGYDEQTAKWLVKMSGLTEK</sequence>
<protein>
    <submittedName>
        <fullName evidence="1">Uncharacterized protein</fullName>
    </submittedName>
</protein>
<name>A0ABS6RWT1_9BACT</name>
<evidence type="ECO:0000313" key="1">
    <source>
        <dbReference type="EMBL" id="MBV6341083.1"/>
    </source>
</evidence>
<organism evidence="1 2">
    <name type="scientific">Candidatus Magnetobacterium casense</name>
    <dbReference type="NCBI Taxonomy" id="1455061"/>
    <lineage>
        <taxon>Bacteria</taxon>
        <taxon>Pseudomonadati</taxon>
        <taxon>Nitrospirota</taxon>
        <taxon>Thermodesulfovibrionia</taxon>
        <taxon>Thermodesulfovibrionales</taxon>
        <taxon>Candidatus Magnetobacteriaceae</taxon>
        <taxon>Candidatus Magnetobacterium</taxon>
    </lineage>
</organism>
<gene>
    <name evidence="1" type="ORF">HWQ67_05750</name>
</gene>
<accession>A0ABS6RWT1</accession>
<dbReference type="EMBL" id="JABXWD010000071">
    <property type="protein sequence ID" value="MBV6341083.1"/>
    <property type="molecule type" value="Genomic_DNA"/>
</dbReference>
<reference evidence="1 2" key="1">
    <citation type="journal article" date="2020" name="J Geophys Res Biogeosci">
        <title>Magnetotaxis as an Adaptation to Enable Bacterial Shuttling of Microbial Sulfur and Sulfur Cycling Across Aquatic Oxic#Anoxic Interfaces.</title>
        <authorList>
            <person name="Li J."/>
            <person name="Liu P."/>
            <person name="Wang J."/>
            <person name="Roberts A.P."/>
            <person name="Pan Y."/>
        </authorList>
    </citation>
    <scope>NUCLEOTIDE SEQUENCE [LARGE SCALE GENOMIC DNA]</scope>
    <source>
        <strain evidence="1 2">MYR-1_YQ</strain>
    </source>
</reference>
<dbReference type="RefSeq" id="WP_218251695.1">
    <property type="nucleotide sequence ID" value="NZ_JABXWD010000071.1"/>
</dbReference>
<evidence type="ECO:0000313" key="2">
    <source>
        <dbReference type="Proteomes" id="UP001196980"/>
    </source>
</evidence>
<dbReference type="Proteomes" id="UP001196980">
    <property type="component" value="Unassembled WGS sequence"/>
</dbReference>
<keyword evidence="2" id="KW-1185">Reference proteome</keyword>
<comment type="caution">
    <text evidence="1">The sequence shown here is derived from an EMBL/GenBank/DDBJ whole genome shotgun (WGS) entry which is preliminary data.</text>
</comment>
<proteinExistence type="predicted"/>